<reference evidence="1" key="1">
    <citation type="thesis" date="2021" institute="BYU ScholarsArchive" country="Provo, UT, USA">
        <title>Applications of and Algorithms for Genome Assembly and Genomic Analyses with an Emphasis on Marine Teleosts.</title>
        <authorList>
            <person name="Pickett B.D."/>
        </authorList>
    </citation>
    <scope>NUCLEOTIDE SEQUENCE</scope>
    <source>
        <strain evidence="1">HI-2016</strain>
    </source>
</reference>
<sequence length="72" mass="7880">MMSSLICPSSRALPLRIIGRFSHCRAAKLYAFFCGTSRLLSGRESPKSVWRPGSAVAMEALCFSPALLLHPK</sequence>
<protein>
    <submittedName>
        <fullName evidence="1">Uncharacterized protein</fullName>
    </submittedName>
</protein>
<accession>A0A8T2NXE5</accession>
<dbReference type="EMBL" id="JAFBMS010000022">
    <property type="protein sequence ID" value="KAG9343791.1"/>
    <property type="molecule type" value="Genomic_DNA"/>
</dbReference>
<comment type="caution">
    <text evidence="1">The sequence shown here is derived from an EMBL/GenBank/DDBJ whole genome shotgun (WGS) entry which is preliminary data.</text>
</comment>
<organism evidence="1 2">
    <name type="scientific">Albula glossodonta</name>
    <name type="common">roundjaw bonefish</name>
    <dbReference type="NCBI Taxonomy" id="121402"/>
    <lineage>
        <taxon>Eukaryota</taxon>
        <taxon>Metazoa</taxon>
        <taxon>Chordata</taxon>
        <taxon>Craniata</taxon>
        <taxon>Vertebrata</taxon>
        <taxon>Euteleostomi</taxon>
        <taxon>Actinopterygii</taxon>
        <taxon>Neopterygii</taxon>
        <taxon>Teleostei</taxon>
        <taxon>Albuliformes</taxon>
        <taxon>Albulidae</taxon>
        <taxon>Albula</taxon>
    </lineage>
</organism>
<dbReference type="AlphaFoldDB" id="A0A8T2NXE5"/>
<proteinExistence type="predicted"/>
<name>A0A8T2NXE5_9TELE</name>
<keyword evidence="2" id="KW-1185">Reference proteome</keyword>
<gene>
    <name evidence="1" type="ORF">JZ751_013172</name>
</gene>
<evidence type="ECO:0000313" key="2">
    <source>
        <dbReference type="Proteomes" id="UP000824540"/>
    </source>
</evidence>
<dbReference type="Proteomes" id="UP000824540">
    <property type="component" value="Unassembled WGS sequence"/>
</dbReference>
<evidence type="ECO:0000313" key="1">
    <source>
        <dbReference type="EMBL" id="KAG9343791.1"/>
    </source>
</evidence>